<accession>A0ABQ1V899</accession>
<protein>
    <submittedName>
        <fullName evidence="2">Uncharacterized protein</fullName>
    </submittedName>
</protein>
<dbReference type="Proteomes" id="UP000647339">
    <property type="component" value="Unassembled WGS sequence"/>
</dbReference>
<organism evidence="2 3">
    <name type="scientific">Echinicola rosea</name>
    <dbReference type="NCBI Taxonomy" id="1807691"/>
    <lineage>
        <taxon>Bacteria</taxon>
        <taxon>Pseudomonadati</taxon>
        <taxon>Bacteroidota</taxon>
        <taxon>Cytophagia</taxon>
        <taxon>Cytophagales</taxon>
        <taxon>Cyclobacteriaceae</taxon>
        <taxon>Echinicola</taxon>
    </lineage>
</organism>
<evidence type="ECO:0000313" key="2">
    <source>
        <dbReference type="EMBL" id="GGF43040.1"/>
    </source>
</evidence>
<keyword evidence="3" id="KW-1185">Reference proteome</keyword>
<evidence type="ECO:0000256" key="1">
    <source>
        <dbReference type="SAM" id="Phobius"/>
    </source>
</evidence>
<gene>
    <name evidence="2" type="ORF">GCM10011339_34450</name>
</gene>
<keyword evidence="1" id="KW-1133">Transmembrane helix</keyword>
<comment type="caution">
    <text evidence="2">The sequence shown here is derived from an EMBL/GenBank/DDBJ whole genome shotgun (WGS) entry which is preliminary data.</text>
</comment>
<reference evidence="3" key="1">
    <citation type="journal article" date="2019" name="Int. J. Syst. Evol. Microbiol.">
        <title>The Global Catalogue of Microorganisms (GCM) 10K type strain sequencing project: providing services to taxonomists for standard genome sequencing and annotation.</title>
        <authorList>
            <consortium name="The Broad Institute Genomics Platform"/>
            <consortium name="The Broad Institute Genome Sequencing Center for Infectious Disease"/>
            <person name="Wu L."/>
            <person name="Ma J."/>
        </authorList>
    </citation>
    <scope>NUCLEOTIDE SEQUENCE [LARGE SCALE GENOMIC DNA]</scope>
    <source>
        <strain evidence="3">CGMCC 1.15407</strain>
    </source>
</reference>
<proteinExistence type="predicted"/>
<keyword evidence="1" id="KW-0812">Transmembrane</keyword>
<keyword evidence="1" id="KW-0472">Membrane</keyword>
<name>A0ABQ1V899_9BACT</name>
<evidence type="ECO:0000313" key="3">
    <source>
        <dbReference type="Proteomes" id="UP000647339"/>
    </source>
</evidence>
<dbReference type="EMBL" id="BMIU01000019">
    <property type="protein sequence ID" value="GGF43040.1"/>
    <property type="molecule type" value="Genomic_DNA"/>
</dbReference>
<sequence length="61" mass="6979">MIDFGWGNLIILVDFILFLFSIDEKRKKKIQAGGMPFKVGHGFTLRRGSVTHFNFYPMATA</sequence>
<feature type="transmembrane region" description="Helical" evidence="1">
    <location>
        <begin position="6"/>
        <end position="22"/>
    </location>
</feature>